<dbReference type="EMBL" id="CAMAPE010000032">
    <property type="protein sequence ID" value="CAH9094818.1"/>
    <property type="molecule type" value="Genomic_DNA"/>
</dbReference>
<evidence type="ECO:0000313" key="1">
    <source>
        <dbReference type="EMBL" id="CAH9094818.1"/>
    </source>
</evidence>
<reference evidence="1" key="1">
    <citation type="submission" date="2022-07" db="EMBL/GenBank/DDBJ databases">
        <authorList>
            <person name="Macas J."/>
            <person name="Novak P."/>
            <person name="Neumann P."/>
        </authorList>
    </citation>
    <scope>NUCLEOTIDE SEQUENCE</scope>
</reference>
<sequence>MLNSYRLISAFIVRCKLQGLTPSLDLFHHFFQVALQNADGFLSVAARPKRKLFEGAPTSIHDWKYRFFFLRYSDERLPVRWNGYPPKITPPELAQELQGAIDKLKLGGVKGLKEFLTIQALSDAGIGLPPTQDQMDREAMKSRHEAKAATLRAAQVKARDSGRSITFW</sequence>
<proteinExistence type="predicted"/>
<gene>
    <name evidence="1" type="ORF">CEURO_LOCUS12904</name>
</gene>
<evidence type="ECO:0000313" key="2">
    <source>
        <dbReference type="Proteomes" id="UP001152484"/>
    </source>
</evidence>
<dbReference type="Proteomes" id="UP001152484">
    <property type="component" value="Unassembled WGS sequence"/>
</dbReference>
<dbReference type="OrthoDB" id="10425145at2759"/>
<protein>
    <submittedName>
        <fullName evidence="1">Uncharacterized protein</fullName>
    </submittedName>
</protein>
<comment type="caution">
    <text evidence="1">The sequence shown here is derived from an EMBL/GenBank/DDBJ whole genome shotgun (WGS) entry which is preliminary data.</text>
</comment>
<name>A0A9P0ZC41_CUSEU</name>
<keyword evidence="2" id="KW-1185">Reference proteome</keyword>
<dbReference type="AlphaFoldDB" id="A0A9P0ZC41"/>
<accession>A0A9P0ZC41</accession>
<organism evidence="1 2">
    <name type="scientific">Cuscuta europaea</name>
    <name type="common">European dodder</name>
    <dbReference type="NCBI Taxonomy" id="41803"/>
    <lineage>
        <taxon>Eukaryota</taxon>
        <taxon>Viridiplantae</taxon>
        <taxon>Streptophyta</taxon>
        <taxon>Embryophyta</taxon>
        <taxon>Tracheophyta</taxon>
        <taxon>Spermatophyta</taxon>
        <taxon>Magnoliopsida</taxon>
        <taxon>eudicotyledons</taxon>
        <taxon>Gunneridae</taxon>
        <taxon>Pentapetalae</taxon>
        <taxon>asterids</taxon>
        <taxon>lamiids</taxon>
        <taxon>Solanales</taxon>
        <taxon>Convolvulaceae</taxon>
        <taxon>Cuscuteae</taxon>
        <taxon>Cuscuta</taxon>
        <taxon>Cuscuta subgen. Cuscuta</taxon>
    </lineage>
</organism>